<proteinExistence type="inferred from homology"/>
<evidence type="ECO:0000259" key="7">
    <source>
        <dbReference type="PROSITE" id="PS50893"/>
    </source>
</evidence>
<sequence>MTRPLVEAAALSKHFTLGGGGLFRRPGETLRAVDGVDLRIMEGETLGLVGESGCGKSTLGRLLIRLIEASDGQVLFDGADITGLPPAKLRSLRRAMQIIFQDPYGALNPRMAVEDIVMEPMVIHGAKPDAAARQRVAAMLELVGLPRQAALRFPHEFSGGQRQRIGIARALVLRPRFIVCDEAVSALDVSVQAQIVNLLQDLQREMGLTYLFIAHDLSVVRHISDRVAVMYLGRVVEIAPKAAIYDAPMHPYTRALIAAVPAPHPAGRAARRAARLRVEGEMPSALNLPPGCRFHTRCPHAMAVCRSVSPPLREYAPGHSTACHLHDPQHRPAATEEFAA</sequence>
<keyword evidence="3" id="KW-0813">Transport</keyword>
<evidence type="ECO:0000256" key="5">
    <source>
        <dbReference type="ARBA" id="ARBA00022840"/>
    </source>
</evidence>
<name>A0A2U1V499_9PROT</name>
<dbReference type="GO" id="GO:0055085">
    <property type="term" value="P:transmembrane transport"/>
    <property type="evidence" value="ECO:0007669"/>
    <property type="project" value="UniProtKB-ARBA"/>
</dbReference>
<dbReference type="PANTHER" id="PTHR43776:SF7">
    <property type="entry name" value="D,D-DIPEPTIDE TRANSPORT ATP-BINDING PROTEIN DDPF-RELATED"/>
    <property type="match status" value="1"/>
</dbReference>
<feature type="domain" description="ABC transporter" evidence="7">
    <location>
        <begin position="17"/>
        <end position="257"/>
    </location>
</feature>
<evidence type="ECO:0000256" key="2">
    <source>
        <dbReference type="ARBA" id="ARBA00005417"/>
    </source>
</evidence>
<dbReference type="GO" id="GO:0005524">
    <property type="term" value="F:ATP binding"/>
    <property type="evidence" value="ECO:0007669"/>
    <property type="project" value="UniProtKB-KW"/>
</dbReference>
<feature type="region of interest" description="Disordered" evidence="6">
    <location>
        <begin position="321"/>
        <end position="340"/>
    </location>
</feature>
<dbReference type="Pfam" id="PF00005">
    <property type="entry name" value="ABC_tran"/>
    <property type="match status" value="1"/>
</dbReference>
<dbReference type="GO" id="GO:0016887">
    <property type="term" value="F:ATP hydrolysis activity"/>
    <property type="evidence" value="ECO:0007669"/>
    <property type="project" value="InterPro"/>
</dbReference>
<dbReference type="PROSITE" id="PS50893">
    <property type="entry name" value="ABC_TRANSPORTER_2"/>
    <property type="match status" value="1"/>
</dbReference>
<dbReference type="PANTHER" id="PTHR43776">
    <property type="entry name" value="TRANSPORT ATP-BINDING PROTEIN"/>
    <property type="match status" value="1"/>
</dbReference>
<reference evidence="9" key="1">
    <citation type="submission" date="2017-10" db="EMBL/GenBank/DDBJ databases">
        <authorList>
            <person name="Toshchakov S.V."/>
            <person name="Goeva M.A."/>
        </authorList>
    </citation>
    <scope>NUCLEOTIDE SEQUENCE [LARGE SCALE GENOMIC DNA]</scope>
    <source>
        <strain evidence="9">JR1/69-1-13</strain>
    </source>
</reference>
<dbReference type="Pfam" id="PF08352">
    <property type="entry name" value="oligo_HPY"/>
    <property type="match status" value="1"/>
</dbReference>
<dbReference type="InterPro" id="IPR003593">
    <property type="entry name" value="AAA+_ATPase"/>
</dbReference>
<dbReference type="Proteomes" id="UP000245048">
    <property type="component" value="Unassembled WGS sequence"/>
</dbReference>
<evidence type="ECO:0000256" key="1">
    <source>
        <dbReference type="ARBA" id="ARBA00004417"/>
    </source>
</evidence>
<dbReference type="CDD" id="cd03257">
    <property type="entry name" value="ABC_NikE_OppD_transporters"/>
    <property type="match status" value="1"/>
</dbReference>
<evidence type="ECO:0000256" key="6">
    <source>
        <dbReference type="SAM" id="MobiDB-lite"/>
    </source>
</evidence>
<dbReference type="GO" id="GO:0015833">
    <property type="term" value="P:peptide transport"/>
    <property type="evidence" value="ECO:0007669"/>
    <property type="project" value="InterPro"/>
</dbReference>
<dbReference type="AlphaFoldDB" id="A0A2U1V499"/>
<comment type="similarity">
    <text evidence="2">Belongs to the ABC transporter superfamily.</text>
</comment>
<dbReference type="GO" id="GO:0005886">
    <property type="term" value="C:plasma membrane"/>
    <property type="evidence" value="ECO:0007669"/>
    <property type="project" value="UniProtKB-SubCell"/>
</dbReference>
<dbReference type="OrthoDB" id="9767950at2"/>
<dbReference type="PROSITE" id="PS00211">
    <property type="entry name" value="ABC_TRANSPORTER_1"/>
    <property type="match status" value="1"/>
</dbReference>
<evidence type="ECO:0000256" key="3">
    <source>
        <dbReference type="ARBA" id="ARBA00022448"/>
    </source>
</evidence>
<evidence type="ECO:0000256" key="4">
    <source>
        <dbReference type="ARBA" id="ARBA00022741"/>
    </source>
</evidence>
<keyword evidence="4" id="KW-0547">Nucleotide-binding</keyword>
<evidence type="ECO:0000313" key="8">
    <source>
        <dbReference type="EMBL" id="PWC28681.1"/>
    </source>
</evidence>
<dbReference type="InterPro" id="IPR013563">
    <property type="entry name" value="Oligopep_ABC_C"/>
</dbReference>
<keyword evidence="5" id="KW-0067">ATP-binding</keyword>
<gene>
    <name evidence="8" type="ORF">CR165_11170</name>
</gene>
<dbReference type="InterPro" id="IPR027417">
    <property type="entry name" value="P-loop_NTPase"/>
</dbReference>
<dbReference type="InterPro" id="IPR050319">
    <property type="entry name" value="ABC_transp_ATP-bind"/>
</dbReference>
<comment type="subcellular location">
    <subcellularLocation>
        <location evidence="1">Cell inner membrane</location>
        <topology evidence="1">Peripheral membrane protein</topology>
    </subcellularLocation>
</comment>
<dbReference type="EMBL" id="PDOA01000006">
    <property type="protein sequence ID" value="PWC28681.1"/>
    <property type="molecule type" value="Genomic_DNA"/>
</dbReference>
<dbReference type="RefSeq" id="WP_109517076.1">
    <property type="nucleotide sequence ID" value="NZ_PDOA01000006.1"/>
</dbReference>
<dbReference type="NCBIfam" id="TIGR01727">
    <property type="entry name" value="oligo_HPY"/>
    <property type="match status" value="1"/>
</dbReference>
<evidence type="ECO:0000313" key="9">
    <source>
        <dbReference type="Proteomes" id="UP000245048"/>
    </source>
</evidence>
<dbReference type="SUPFAM" id="SSF52540">
    <property type="entry name" value="P-loop containing nucleoside triphosphate hydrolases"/>
    <property type="match status" value="1"/>
</dbReference>
<accession>A0A2U1V499</accession>
<dbReference type="InterPro" id="IPR003439">
    <property type="entry name" value="ABC_transporter-like_ATP-bd"/>
</dbReference>
<feature type="compositionally biased region" description="Basic and acidic residues" evidence="6">
    <location>
        <begin position="324"/>
        <end position="334"/>
    </location>
</feature>
<dbReference type="Gene3D" id="3.40.50.300">
    <property type="entry name" value="P-loop containing nucleotide triphosphate hydrolases"/>
    <property type="match status" value="1"/>
</dbReference>
<comment type="caution">
    <text evidence="8">The sequence shown here is derived from an EMBL/GenBank/DDBJ whole genome shotgun (WGS) entry which is preliminary data.</text>
</comment>
<dbReference type="FunFam" id="3.40.50.300:FF:000016">
    <property type="entry name" value="Oligopeptide ABC transporter ATP-binding component"/>
    <property type="match status" value="1"/>
</dbReference>
<keyword evidence="9" id="KW-1185">Reference proteome</keyword>
<protein>
    <submittedName>
        <fullName evidence="8">Peptide ABC transporter substrate-binding protein</fullName>
    </submittedName>
</protein>
<organism evidence="8 9">
    <name type="scientific">Teichococcus aestuarii</name>
    <dbReference type="NCBI Taxonomy" id="568898"/>
    <lineage>
        <taxon>Bacteria</taxon>
        <taxon>Pseudomonadati</taxon>
        <taxon>Pseudomonadota</taxon>
        <taxon>Alphaproteobacteria</taxon>
        <taxon>Acetobacterales</taxon>
        <taxon>Roseomonadaceae</taxon>
        <taxon>Roseomonas</taxon>
    </lineage>
</organism>
<dbReference type="SMART" id="SM00382">
    <property type="entry name" value="AAA"/>
    <property type="match status" value="1"/>
</dbReference>
<dbReference type="InterPro" id="IPR017871">
    <property type="entry name" value="ABC_transporter-like_CS"/>
</dbReference>